<dbReference type="PANTHER" id="PTHR47481:SF28">
    <property type="entry name" value="RETROTRANSPOSON COPIA-LIKE N-TERMINAL DOMAIN-CONTAINING PROTEIN"/>
    <property type="match status" value="1"/>
</dbReference>
<dbReference type="Pfam" id="PF14223">
    <property type="entry name" value="Retrotran_gag_2"/>
    <property type="match status" value="1"/>
</dbReference>
<name>A0A9Q0KB78_9MAGN</name>
<dbReference type="AlphaFoldDB" id="A0A9Q0KB78"/>
<accession>A0A9Q0KB78</accession>
<evidence type="ECO:0000313" key="1">
    <source>
        <dbReference type="EMBL" id="KAJ4967286.1"/>
    </source>
</evidence>
<evidence type="ECO:0000313" key="2">
    <source>
        <dbReference type="Proteomes" id="UP001141806"/>
    </source>
</evidence>
<dbReference type="Proteomes" id="UP001141806">
    <property type="component" value="Unassembled WGS sequence"/>
</dbReference>
<reference evidence="1" key="1">
    <citation type="journal article" date="2023" name="Plant J.">
        <title>The genome of the king protea, Protea cynaroides.</title>
        <authorList>
            <person name="Chang J."/>
            <person name="Duong T.A."/>
            <person name="Schoeman C."/>
            <person name="Ma X."/>
            <person name="Roodt D."/>
            <person name="Barker N."/>
            <person name="Li Z."/>
            <person name="Van de Peer Y."/>
            <person name="Mizrachi E."/>
        </authorList>
    </citation>
    <scope>NUCLEOTIDE SEQUENCE</scope>
    <source>
        <tissue evidence="1">Young leaves</tissue>
    </source>
</reference>
<dbReference type="OrthoDB" id="1912561at2759"/>
<dbReference type="PANTHER" id="PTHR47481">
    <property type="match status" value="1"/>
</dbReference>
<gene>
    <name evidence="1" type="ORF">NE237_019135</name>
</gene>
<protein>
    <recommendedName>
        <fullName evidence="3">Retrotransposon Copia-like N-terminal domain-containing protein</fullName>
    </recommendedName>
</protein>
<keyword evidence="2" id="KW-1185">Reference proteome</keyword>
<dbReference type="EMBL" id="JAMYWD010000007">
    <property type="protein sequence ID" value="KAJ4967286.1"/>
    <property type="molecule type" value="Genomic_DNA"/>
</dbReference>
<evidence type="ECO:0008006" key="3">
    <source>
        <dbReference type="Google" id="ProtNLM"/>
    </source>
</evidence>
<organism evidence="1 2">
    <name type="scientific">Protea cynaroides</name>
    <dbReference type="NCBI Taxonomy" id="273540"/>
    <lineage>
        <taxon>Eukaryota</taxon>
        <taxon>Viridiplantae</taxon>
        <taxon>Streptophyta</taxon>
        <taxon>Embryophyta</taxon>
        <taxon>Tracheophyta</taxon>
        <taxon>Spermatophyta</taxon>
        <taxon>Magnoliopsida</taxon>
        <taxon>Proteales</taxon>
        <taxon>Proteaceae</taxon>
        <taxon>Protea</taxon>
    </lineage>
</organism>
<proteinExistence type="predicted"/>
<comment type="caution">
    <text evidence="1">The sequence shown here is derived from an EMBL/GenBank/DDBJ whole genome shotgun (WGS) entry which is preliminary data.</text>
</comment>
<sequence>MATDASTPSSPTVDDLPPSITTSFASSTIVISNITSLIPIKLSPNNYLFWKSLFEPTLRGHKLMHLIDGKTPSPIASTSVWYEKNQMLLSWINATLSKSVLPYMIGISSAKVAWDTLKQHYASTTPAHIMSLKRKISRIKKGNQSMSEYLQQFKNIFDQLAVFGSPISDDDLNIYVLERLPPSYRRFGSSICIRACTTTLSLPELHTLLICEELALADEPSQEVPSVFVATKPRRTSFGCRSAH</sequence>